<evidence type="ECO:0000256" key="6">
    <source>
        <dbReference type="SAM" id="MobiDB-lite"/>
    </source>
</evidence>
<dbReference type="AlphaFoldDB" id="A0A6J4H8I0"/>
<dbReference type="NCBIfam" id="NF005559">
    <property type="entry name" value="PRK07231.1"/>
    <property type="match status" value="1"/>
</dbReference>
<comment type="similarity">
    <text evidence="1">Belongs to the short-chain dehydrogenases/reductases (SDR) family.</text>
</comment>
<evidence type="ECO:0000256" key="5">
    <source>
        <dbReference type="ARBA" id="ARBA00023221"/>
    </source>
</evidence>
<dbReference type="PANTHER" id="PTHR43180:SF28">
    <property type="entry name" value="NAD(P)-BINDING ROSSMANN-FOLD SUPERFAMILY PROTEIN"/>
    <property type="match status" value="1"/>
</dbReference>
<evidence type="ECO:0000256" key="3">
    <source>
        <dbReference type="ARBA" id="ARBA00023027"/>
    </source>
</evidence>
<name>A0A6J4H8I0_9ACTN</name>
<keyword evidence="3" id="KW-0520">NAD</keyword>
<dbReference type="Gene3D" id="3.40.50.720">
    <property type="entry name" value="NAD(P)-binding Rossmann-like Domain"/>
    <property type="match status" value="1"/>
</dbReference>
<dbReference type="Pfam" id="PF13561">
    <property type="entry name" value="adh_short_C2"/>
    <property type="match status" value="1"/>
</dbReference>
<evidence type="ECO:0000256" key="1">
    <source>
        <dbReference type="ARBA" id="ARBA00006484"/>
    </source>
</evidence>
<reference evidence="7" key="1">
    <citation type="submission" date="2020-02" db="EMBL/GenBank/DDBJ databases">
        <authorList>
            <person name="Meier V. D."/>
        </authorList>
    </citation>
    <scope>NUCLEOTIDE SEQUENCE</scope>
    <source>
        <strain evidence="7">AVDCRST_MAG50</strain>
    </source>
</reference>
<dbReference type="EMBL" id="CADCTF010000013">
    <property type="protein sequence ID" value="CAA9214498.1"/>
    <property type="molecule type" value="Genomic_DNA"/>
</dbReference>
<dbReference type="PRINTS" id="PR00081">
    <property type="entry name" value="GDHRDH"/>
</dbReference>
<protein>
    <submittedName>
        <fullName evidence="7">Dehydrogenases with different specificities (Related to short-chain alcohol dehydrogenases)</fullName>
    </submittedName>
</protein>
<keyword evidence="4" id="KW-0443">Lipid metabolism</keyword>
<sequence>MGRLDDKVAVITGGASGIGRAIVQRFLDEGAAVVVGDLNEANSKDLHAEVEAQGRGGKLRLVHTDVSVEADVEALVATAVDEFGRLDVMCNNAGVGGAFGPLTDIAADDWDYTFAVLVRSVFLGTKYATRAFKRQGGGGAIVNTASVAGVTGGSGPHAYSSSKAAVINFTRSAAIELGPLGIRINAICPGGILTPLLHRGDPEGVGERLKSLQPIREAGTPEHIAAAVLFLASDDASFVTGEALVVDGGLLAAGPAIFERLRDEGPSVFSGYAGVSHGSTGEAPTLRPIDGEG</sequence>
<dbReference type="PANTHER" id="PTHR43180">
    <property type="entry name" value="3-OXOACYL-(ACYL-CARRIER-PROTEIN) REDUCTASE (AFU_ORTHOLOGUE AFUA_6G11210)"/>
    <property type="match status" value="1"/>
</dbReference>
<evidence type="ECO:0000256" key="4">
    <source>
        <dbReference type="ARBA" id="ARBA00023098"/>
    </source>
</evidence>
<dbReference type="GO" id="GO:0016491">
    <property type="term" value="F:oxidoreductase activity"/>
    <property type="evidence" value="ECO:0007669"/>
    <property type="project" value="UniProtKB-KW"/>
</dbReference>
<dbReference type="GO" id="GO:0008202">
    <property type="term" value="P:steroid metabolic process"/>
    <property type="evidence" value="ECO:0007669"/>
    <property type="project" value="UniProtKB-KW"/>
</dbReference>
<accession>A0A6J4H8I0</accession>
<proteinExistence type="inferred from homology"/>
<keyword evidence="2" id="KW-0560">Oxidoreductase</keyword>
<keyword evidence="5" id="KW-0753">Steroid metabolism</keyword>
<organism evidence="7">
    <name type="scientific">uncultured Acidimicrobiales bacterium</name>
    <dbReference type="NCBI Taxonomy" id="310071"/>
    <lineage>
        <taxon>Bacteria</taxon>
        <taxon>Bacillati</taxon>
        <taxon>Actinomycetota</taxon>
        <taxon>Acidimicrobiia</taxon>
        <taxon>Acidimicrobiales</taxon>
        <taxon>environmental samples</taxon>
    </lineage>
</organism>
<dbReference type="PRINTS" id="PR00080">
    <property type="entry name" value="SDRFAMILY"/>
</dbReference>
<dbReference type="SUPFAM" id="SSF51735">
    <property type="entry name" value="NAD(P)-binding Rossmann-fold domains"/>
    <property type="match status" value="1"/>
</dbReference>
<evidence type="ECO:0000313" key="7">
    <source>
        <dbReference type="EMBL" id="CAA9214498.1"/>
    </source>
</evidence>
<dbReference type="InterPro" id="IPR002347">
    <property type="entry name" value="SDR_fam"/>
</dbReference>
<dbReference type="FunFam" id="3.40.50.720:FF:000084">
    <property type="entry name" value="Short-chain dehydrogenase reductase"/>
    <property type="match status" value="1"/>
</dbReference>
<dbReference type="InterPro" id="IPR036291">
    <property type="entry name" value="NAD(P)-bd_dom_sf"/>
</dbReference>
<evidence type="ECO:0000256" key="2">
    <source>
        <dbReference type="ARBA" id="ARBA00023002"/>
    </source>
</evidence>
<feature type="region of interest" description="Disordered" evidence="6">
    <location>
        <begin position="272"/>
        <end position="293"/>
    </location>
</feature>
<gene>
    <name evidence="7" type="ORF">AVDCRST_MAG50-378</name>
</gene>